<feature type="compositionally biased region" description="Polar residues" evidence="6">
    <location>
        <begin position="52"/>
        <end position="64"/>
    </location>
</feature>
<dbReference type="InterPro" id="IPR050815">
    <property type="entry name" value="TF_fung"/>
</dbReference>
<gene>
    <name evidence="8" type="ORF">CSAL01_12968</name>
</gene>
<comment type="caution">
    <text evidence="8">The sequence shown here is derived from an EMBL/GenBank/DDBJ whole genome shotgun (WGS) entry which is preliminary data.</text>
</comment>
<dbReference type="PANTHER" id="PTHR47338:SF5">
    <property type="entry name" value="ZN(II)2CYS6 TRANSCRIPTION FACTOR (EUROFUNG)"/>
    <property type="match status" value="1"/>
</dbReference>
<dbReference type="PROSITE" id="PS50048">
    <property type="entry name" value="ZN2_CY6_FUNGAL_2"/>
    <property type="match status" value="1"/>
</dbReference>
<name>A0A135V6K5_9PEZI</name>
<dbReference type="CDD" id="cd12148">
    <property type="entry name" value="fungal_TF_MHR"/>
    <property type="match status" value="1"/>
</dbReference>
<dbReference type="OrthoDB" id="5069333at2759"/>
<keyword evidence="4" id="KW-0804">Transcription</keyword>
<dbReference type="SMART" id="SM00066">
    <property type="entry name" value="GAL4"/>
    <property type="match status" value="1"/>
</dbReference>
<evidence type="ECO:0000256" key="5">
    <source>
        <dbReference type="ARBA" id="ARBA00023242"/>
    </source>
</evidence>
<feature type="region of interest" description="Disordered" evidence="6">
    <location>
        <begin position="695"/>
        <end position="833"/>
    </location>
</feature>
<evidence type="ECO:0000256" key="2">
    <source>
        <dbReference type="ARBA" id="ARBA00022723"/>
    </source>
</evidence>
<dbReference type="GO" id="GO:0005634">
    <property type="term" value="C:nucleus"/>
    <property type="evidence" value="ECO:0007669"/>
    <property type="project" value="UniProtKB-SubCell"/>
</dbReference>
<protein>
    <recommendedName>
        <fullName evidence="7">Zn(2)-C6 fungal-type domain-containing protein</fullName>
    </recommendedName>
</protein>
<evidence type="ECO:0000256" key="3">
    <source>
        <dbReference type="ARBA" id="ARBA00023015"/>
    </source>
</evidence>
<reference evidence="8 9" key="1">
    <citation type="submission" date="2014-02" db="EMBL/GenBank/DDBJ databases">
        <title>The genome sequence of Colletotrichum salicis CBS 607.94.</title>
        <authorList>
            <person name="Baroncelli R."/>
            <person name="Thon M.R."/>
        </authorList>
    </citation>
    <scope>NUCLEOTIDE SEQUENCE [LARGE SCALE GENOMIC DNA]</scope>
    <source>
        <strain evidence="8 9">CBS 607.94</strain>
    </source>
</reference>
<feature type="domain" description="Zn(2)-C6 fungal-type" evidence="7">
    <location>
        <begin position="12"/>
        <end position="41"/>
    </location>
</feature>
<feature type="compositionally biased region" description="Low complexity" evidence="6">
    <location>
        <begin position="698"/>
        <end position="717"/>
    </location>
</feature>
<dbReference type="GO" id="GO:0000981">
    <property type="term" value="F:DNA-binding transcription factor activity, RNA polymerase II-specific"/>
    <property type="evidence" value="ECO:0007669"/>
    <property type="project" value="InterPro"/>
</dbReference>
<keyword evidence="9" id="KW-1185">Reference proteome</keyword>
<evidence type="ECO:0000313" key="9">
    <source>
        <dbReference type="Proteomes" id="UP000070121"/>
    </source>
</evidence>
<feature type="compositionally biased region" description="Low complexity" evidence="6">
    <location>
        <begin position="729"/>
        <end position="750"/>
    </location>
</feature>
<dbReference type="CDD" id="cd00067">
    <property type="entry name" value="GAL4"/>
    <property type="match status" value="1"/>
</dbReference>
<dbReference type="InterPro" id="IPR001138">
    <property type="entry name" value="Zn2Cys6_DnaBD"/>
</dbReference>
<dbReference type="AlphaFoldDB" id="A0A135V6K5"/>
<dbReference type="InterPro" id="IPR036864">
    <property type="entry name" value="Zn2-C6_fun-type_DNA-bd_sf"/>
</dbReference>
<dbReference type="Proteomes" id="UP000070121">
    <property type="component" value="Unassembled WGS sequence"/>
</dbReference>
<accession>A0A135V6K5</accession>
<organism evidence="8 9">
    <name type="scientific">Colletotrichum salicis</name>
    <dbReference type="NCBI Taxonomy" id="1209931"/>
    <lineage>
        <taxon>Eukaryota</taxon>
        <taxon>Fungi</taxon>
        <taxon>Dikarya</taxon>
        <taxon>Ascomycota</taxon>
        <taxon>Pezizomycotina</taxon>
        <taxon>Sordariomycetes</taxon>
        <taxon>Hypocreomycetidae</taxon>
        <taxon>Glomerellales</taxon>
        <taxon>Glomerellaceae</taxon>
        <taxon>Colletotrichum</taxon>
        <taxon>Colletotrichum acutatum species complex</taxon>
    </lineage>
</organism>
<dbReference type="PANTHER" id="PTHR47338">
    <property type="entry name" value="ZN(II)2CYS6 TRANSCRIPTION FACTOR (EUROFUNG)-RELATED"/>
    <property type="match status" value="1"/>
</dbReference>
<feature type="compositionally biased region" description="Low complexity" evidence="6">
    <location>
        <begin position="777"/>
        <end position="801"/>
    </location>
</feature>
<dbReference type="Pfam" id="PF00172">
    <property type="entry name" value="Zn_clus"/>
    <property type="match status" value="1"/>
</dbReference>
<sequence length="933" mass="101308">MSLTSRHPLRKSCSFCRARKIKCSNETICEACRKQNVDCVYDWDSRPPKPRTVSQDMSRNNSTGDGSGVPVPQRQRASTGGSPHSMPIMEEPAQMDGSGGAAPVALMGGGGEDVASMLNSMFIENFGENPTPGPKSNPWQERISAYNQNLRLTLQDQSENVVNSKFSHRDVKYTGILQLLTHDLVGLVVDKFGGLGSIFMEQGGGRFYLTGLASDATPSMFDTTPTGPSPLTDYGTRQIGQLVDVWYSVHPLSFLVSKTLLLRELRDGTHDEVLLAVILADASFSLGDEVAMARGHVLLRWASAQLQNRPISTRVSQPGMPGAGISLPGISTAQVLMLLGWNSLCQGQIKRATCYIGLSGRLATEIKDTISASSAPLTTSRINGIDVCEVEKEIVAYLYWTTYTLTLWTFLQMGTHFSQLLPTSLTSIFLPVDETSSVLMRLDEVSDNFSTLQKQKSMIKEMWPLAHIASITAYIFALYPQEPDPRETVSTNFWQEAPLLALQRIQQGSTPQDMECVCREVYRVLMESIHLLNRQVAHAPSRSLVLSVYHTMAIHLLFPAILPGAPPPAEPFSLTAETVERFIGSAQELVGIMLHIAEQTSQEGPVIMPAQSKNSFPDVFCLALDTCARGLSFIYAQKQAGVLSMEPQMIAVYEGRLEALASRLLGIAASDFLSPGGQVRAIKKHLKAVMRAFGGNVGSRSNSNSNSNRNSTGSGMSIPVSISHHTRSDSYASSTSTTTHSMSRRNSSLPHTPPQHHHDHPFSGAPTAVDSASSFISPMDTSMMPSVSSSSSADDSMTSTSELATPFNPFSPGDSHNKHHHHHQQQQQQQEHDWRAADEMFAHVMDPAALGAPTGDHHLTLADLVDCQAGAAGWFSDHSGGQMLVDFDMGAAANWEWPSVNDMGGGGHEAGMTAAAAAVGSDMDAMFYNYFKK</sequence>
<dbReference type="STRING" id="1209931.A0A135V6K5"/>
<comment type="subcellular location">
    <subcellularLocation>
        <location evidence="1">Nucleus</location>
    </subcellularLocation>
</comment>
<dbReference type="EMBL" id="JFFI01000314">
    <property type="protein sequence ID" value="KXH68364.1"/>
    <property type="molecule type" value="Genomic_DNA"/>
</dbReference>
<keyword evidence="5" id="KW-0539">Nucleus</keyword>
<keyword evidence="3" id="KW-0805">Transcription regulation</keyword>
<dbReference type="SUPFAM" id="SSF57701">
    <property type="entry name" value="Zn2/Cys6 DNA-binding domain"/>
    <property type="match status" value="1"/>
</dbReference>
<evidence type="ECO:0000313" key="8">
    <source>
        <dbReference type="EMBL" id="KXH68364.1"/>
    </source>
</evidence>
<dbReference type="GO" id="GO:0008270">
    <property type="term" value="F:zinc ion binding"/>
    <property type="evidence" value="ECO:0007669"/>
    <property type="project" value="InterPro"/>
</dbReference>
<evidence type="ECO:0000256" key="1">
    <source>
        <dbReference type="ARBA" id="ARBA00004123"/>
    </source>
</evidence>
<evidence type="ECO:0000259" key="7">
    <source>
        <dbReference type="PROSITE" id="PS50048"/>
    </source>
</evidence>
<dbReference type="PROSITE" id="PS00463">
    <property type="entry name" value="ZN2_CY6_FUNGAL_1"/>
    <property type="match status" value="1"/>
</dbReference>
<keyword evidence="2" id="KW-0479">Metal-binding</keyword>
<evidence type="ECO:0000256" key="4">
    <source>
        <dbReference type="ARBA" id="ARBA00023163"/>
    </source>
</evidence>
<dbReference type="Gene3D" id="4.10.240.10">
    <property type="entry name" value="Zn(2)-C6 fungal-type DNA-binding domain"/>
    <property type="match status" value="1"/>
</dbReference>
<feature type="region of interest" description="Disordered" evidence="6">
    <location>
        <begin position="43"/>
        <end position="99"/>
    </location>
</feature>
<evidence type="ECO:0000256" key="6">
    <source>
        <dbReference type="SAM" id="MobiDB-lite"/>
    </source>
</evidence>
<proteinExistence type="predicted"/>